<dbReference type="STRING" id="229921.ADN01_09125"/>
<feature type="domain" description="AB hydrolase-1" evidence="2">
    <location>
        <begin position="34"/>
        <end position="265"/>
    </location>
</feature>
<dbReference type="InterPro" id="IPR000073">
    <property type="entry name" value="AB_hydrolase_1"/>
</dbReference>
<dbReference type="Gene3D" id="3.40.50.1820">
    <property type="entry name" value="alpha/beta hydrolase"/>
    <property type="match status" value="1"/>
</dbReference>
<gene>
    <name evidence="3" type="ORF">ADN01_09125</name>
</gene>
<dbReference type="Proteomes" id="UP000050501">
    <property type="component" value="Unassembled WGS sequence"/>
</dbReference>
<comment type="caution">
    <text evidence="3">The sequence shown here is derived from an EMBL/GenBank/DDBJ whole genome shotgun (WGS) entry which is preliminary data.</text>
</comment>
<dbReference type="RefSeq" id="WP_062418343.1">
    <property type="nucleotide sequence ID" value="NZ_DF967974.1"/>
</dbReference>
<dbReference type="GO" id="GO:0016020">
    <property type="term" value="C:membrane"/>
    <property type="evidence" value="ECO:0007669"/>
    <property type="project" value="TreeGrafter"/>
</dbReference>
<dbReference type="EMBL" id="LGCM01000035">
    <property type="protein sequence ID" value="KPL81751.1"/>
    <property type="molecule type" value="Genomic_DNA"/>
</dbReference>
<dbReference type="AlphaFoldDB" id="A0A0P6XEW2"/>
<dbReference type="GO" id="GO:0016787">
    <property type="term" value="F:hydrolase activity"/>
    <property type="evidence" value="ECO:0007669"/>
    <property type="project" value="UniProtKB-KW"/>
</dbReference>
<dbReference type="PANTHER" id="PTHR43798">
    <property type="entry name" value="MONOACYLGLYCEROL LIPASE"/>
    <property type="match status" value="1"/>
</dbReference>
<dbReference type="PRINTS" id="PR00111">
    <property type="entry name" value="ABHYDROLASE"/>
</dbReference>
<proteinExistence type="predicted"/>
<evidence type="ECO:0000259" key="2">
    <source>
        <dbReference type="Pfam" id="PF12697"/>
    </source>
</evidence>
<dbReference type="InterPro" id="IPR000639">
    <property type="entry name" value="Epox_hydrolase-like"/>
</dbReference>
<accession>A0A0P6XEW2</accession>
<sequence>MSDQGWAVDAERMYEGTLGEMFFLDPNPTGSPCVLLLHGLGADGASWEYQLRALVEAGMRPVAPDLPGFGRSIYRGKGWRLAEVRGEMFRFLESLTARPAKVVGLSMGGALAVSMGIEAAGRVDQLVLMNTFACLRPKTFSERLYLVRRFLVANLRGVKYQAELVAWRLFPQPDQAGLRQLLVEKILQADRNVYRAAMRQLAVFDVRRRLSEIQVPTLVITAEGDTTVPREIQDVLAQNIPGAKQVVVPDSGHAVIVDQWERVNQILLDFLHP</sequence>
<dbReference type="PRINTS" id="PR00412">
    <property type="entry name" value="EPOXHYDRLASE"/>
</dbReference>
<dbReference type="PANTHER" id="PTHR43798:SF31">
    <property type="entry name" value="AB HYDROLASE SUPERFAMILY PROTEIN YCLE"/>
    <property type="match status" value="1"/>
</dbReference>
<dbReference type="OrthoDB" id="9808398at2"/>
<organism evidence="3 4">
    <name type="scientific">Levilinea saccharolytica</name>
    <dbReference type="NCBI Taxonomy" id="229921"/>
    <lineage>
        <taxon>Bacteria</taxon>
        <taxon>Bacillati</taxon>
        <taxon>Chloroflexota</taxon>
        <taxon>Anaerolineae</taxon>
        <taxon>Anaerolineales</taxon>
        <taxon>Anaerolineaceae</taxon>
        <taxon>Levilinea</taxon>
    </lineage>
</organism>
<protein>
    <recommendedName>
        <fullName evidence="2">AB hydrolase-1 domain-containing protein</fullName>
    </recommendedName>
</protein>
<evidence type="ECO:0000313" key="4">
    <source>
        <dbReference type="Proteomes" id="UP000050501"/>
    </source>
</evidence>
<reference evidence="3 4" key="1">
    <citation type="submission" date="2015-07" db="EMBL/GenBank/DDBJ databases">
        <title>Genome sequence of Levilinea saccharolytica DSM 16555.</title>
        <authorList>
            <person name="Hemp J."/>
            <person name="Ward L.M."/>
            <person name="Pace L.A."/>
            <person name="Fischer W.W."/>
        </authorList>
    </citation>
    <scope>NUCLEOTIDE SEQUENCE [LARGE SCALE GENOMIC DNA]</scope>
    <source>
        <strain evidence="3 4">KIBI-1</strain>
    </source>
</reference>
<keyword evidence="4" id="KW-1185">Reference proteome</keyword>
<name>A0A0P6XEW2_9CHLR</name>
<dbReference type="InterPro" id="IPR050266">
    <property type="entry name" value="AB_hydrolase_sf"/>
</dbReference>
<keyword evidence="1" id="KW-0378">Hydrolase</keyword>
<dbReference type="Pfam" id="PF12697">
    <property type="entry name" value="Abhydrolase_6"/>
    <property type="match status" value="1"/>
</dbReference>
<evidence type="ECO:0000256" key="1">
    <source>
        <dbReference type="ARBA" id="ARBA00022801"/>
    </source>
</evidence>
<evidence type="ECO:0000313" key="3">
    <source>
        <dbReference type="EMBL" id="KPL81751.1"/>
    </source>
</evidence>
<dbReference type="InterPro" id="IPR029058">
    <property type="entry name" value="AB_hydrolase_fold"/>
</dbReference>
<dbReference type="SUPFAM" id="SSF53474">
    <property type="entry name" value="alpha/beta-Hydrolases"/>
    <property type="match status" value="1"/>
</dbReference>